<dbReference type="Proteomes" id="UP000708208">
    <property type="component" value="Unassembled WGS sequence"/>
</dbReference>
<organism evidence="2 3">
    <name type="scientific">Allacma fusca</name>
    <dbReference type="NCBI Taxonomy" id="39272"/>
    <lineage>
        <taxon>Eukaryota</taxon>
        <taxon>Metazoa</taxon>
        <taxon>Ecdysozoa</taxon>
        <taxon>Arthropoda</taxon>
        <taxon>Hexapoda</taxon>
        <taxon>Collembola</taxon>
        <taxon>Symphypleona</taxon>
        <taxon>Sminthuridae</taxon>
        <taxon>Allacma</taxon>
    </lineage>
</organism>
<feature type="non-terminal residue" evidence="2">
    <location>
        <position position="1"/>
    </location>
</feature>
<comment type="caution">
    <text evidence="2">The sequence shown here is derived from an EMBL/GenBank/DDBJ whole genome shotgun (WGS) entry which is preliminary data.</text>
</comment>
<feature type="compositionally biased region" description="Acidic residues" evidence="1">
    <location>
        <begin position="11"/>
        <end position="32"/>
    </location>
</feature>
<feature type="region of interest" description="Disordered" evidence="1">
    <location>
        <begin position="1"/>
        <end position="32"/>
    </location>
</feature>
<keyword evidence="3" id="KW-1185">Reference proteome</keyword>
<evidence type="ECO:0000313" key="2">
    <source>
        <dbReference type="EMBL" id="CAG7827753.1"/>
    </source>
</evidence>
<protein>
    <submittedName>
        <fullName evidence="2">Uncharacterized protein</fullName>
    </submittedName>
</protein>
<dbReference type="AlphaFoldDB" id="A0A8J2L7X0"/>
<evidence type="ECO:0000313" key="3">
    <source>
        <dbReference type="Proteomes" id="UP000708208"/>
    </source>
</evidence>
<evidence type="ECO:0000256" key="1">
    <source>
        <dbReference type="SAM" id="MobiDB-lite"/>
    </source>
</evidence>
<accession>A0A8J2L7X0</accession>
<proteinExistence type="predicted"/>
<sequence>QTQKPKIQVISEDDEDEGADDDEGDDEDGEDK</sequence>
<gene>
    <name evidence="2" type="ORF">AFUS01_LOCUS37719</name>
</gene>
<dbReference type="EMBL" id="CAJVCH010544722">
    <property type="protein sequence ID" value="CAG7827753.1"/>
    <property type="molecule type" value="Genomic_DNA"/>
</dbReference>
<name>A0A8J2L7X0_9HEXA</name>
<reference evidence="2" key="1">
    <citation type="submission" date="2021-06" db="EMBL/GenBank/DDBJ databases">
        <authorList>
            <person name="Hodson N. C."/>
            <person name="Mongue J. A."/>
            <person name="Jaron S. K."/>
        </authorList>
    </citation>
    <scope>NUCLEOTIDE SEQUENCE</scope>
</reference>